<evidence type="ECO:0000313" key="5">
    <source>
        <dbReference type="Proteomes" id="UP000215902"/>
    </source>
</evidence>
<dbReference type="PANTHER" id="PTHR46194:SF1">
    <property type="entry name" value="PEPTIDYL-TRNA HYDROLASE PTRHD1-RELATED"/>
    <property type="match status" value="1"/>
</dbReference>
<evidence type="ECO:0000256" key="3">
    <source>
        <dbReference type="ARBA" id="ARBA00048707"/>
    </source>
</evidence>
<dbReference type="PANTHER" id="PTHR46194">
    <property type="entry name" value="PEPTIDYL-TRNA HYDROLASE PTRHD1-RELATED"/>
    <property type="match status" value="1"/>
</dbReference>
<organism evidence="4 5">
    <name type="scientific">Macrostomum lignano</name>
    <dbReference type="NCBI Taxonomy" id="282301"/>
    <lineage>
        <taxon>Eukaryota</taxon>
        <taxon>Metazoa</taxon>
        <taxon>Spiralia</taxon>
        <taxon>Lophotrochozoa</taxon>
        <taxon>Platyhelminthes</taxon>
        <taxon>Rhabditophora</taxon>
        <taxon>Macrostomorpha</taxon>
        <taxon>Macrostomida</taxon>
        <taxon>Macrostomidae</taxon>
        <taxon>Macrostomum</taxon>
    </lineage>
</organism>
<dbReference type="GO" id="GO:0004045">
    <property type="term" value="F:peptidyl-tRNA hydrolase activity"/>
    <property type="evidence" value="ECO:0007669"/>
    <property type="project" value="UniProtKB-EC"/>
</dbReference>
<dbReference type="SUPFAM" id="SSF102462">
    <property type="entry name" value="Peptidyl-tRNA hydrolase II"/>
    <property type="match status" value="1"/>
</dbReference>
<keyword evidence="5" id="KW-1185">Reference proteome</keyword>
<dbReference type="InterPro" id="IPR042237">
    <property type="entry name" value="PTRHD1"/>
</dbReference>
<dbReference type="EC" id="3.1.1.29" evidence="1"/>
<protein>
    <recommendedName>
        <fullName evidence="1">peptidyl-tRNA hydrolase</fullName>
        <ecNumber evidence="1">3.1.1.29</ecNumber>
    </recommendedName>
</protein>
<feature type="non-terminal residue" evidence="4">
    <location>
        <position position="1"/>
    </location>
</feature>
<dbReference type="OrthoDB" id="201213at2759"/>
<comment type="caution">
    <text evidence="4">The sequence shown here is derived from an EMBL/GenBank/DDBJ whole genome shotgun (WGS) entry which is preliminary data.</text>
</comment>
<evidence type="ECO:0000256" key="2">
    <source>
        <dbReference type="ARBA" id="ARBA00022801"/>
    </source>
</evidence>
<evidence type="ECO:0000256" key="1">
    <source>
        <dbReference type="ARBA" id="ARBA00013260"/>
    </source>
</evidence>
<sequence length="121" mass="13471">AAPAKKLVQYIVVRRDLQETLGWPSGAVMAQACHAATAAIHLFYSNPDTEAYLADLDRMHKVVLDASSEAELTSLSQTLTANGVEHKLWIEQPENYPTALAVRPYNKTDVQALFKQFKMLK</sequence>
<name>A0A267FZU8_9PLAT</name>
<gene>
    <name evidence="4" type="ORF">BOX15_Mlig011224g3</name>
</gene>
<reference evidence="4 5" key="1">
    <citation type="submission" date="2017-06" db="EMBL/GenBank/DDBJ databases">
        <title>A platform for efficient transgenesis in Macrostomum lignano, a flatworm model organism for stem cell research.</title>
        <authorList>
            <person name="Berezikov E."/>
        </authorList>
    </citation>
    <scope>NUCLEOTIDE SEQUENCE [LARGE SCALE GENOMIC DNA]</scope>
    <source>
        <strain evidence="4">DV1</strain>
        <tissue evidence="4">Whole organism</tissue>
    </source>
</reference>
<proteinExistence type="predicted"/>
<evidence type="ECO:0000313" key="4">
    <source>
        <dbReference type="EMBL" id="PAA78492.1"/>
    </source>
</evidence>
<dbReference type="Pfam" id="PF01981">
    <property type="entry name" value="PTH2"/>
    <property type="match status" value="1"/>
</dbReference>
<dbReference type="InterPro" id="IPR023476">
    <property type="entry name" value="Pep_tRNA_hydro_II_dom_sf"/>
</dbReference>
<dbReference type="Proteomes" id="UP000215902">
    <property type="component" value="Unassembled WGS sequence"/>
</dbReference>
<dbReference type="InterPro" id="IPR002833">
    <property type="entry name" value="PTH2"/>
</dbReference>
<keyword evidence="2" id="KW-0378">Hydrolase</keyword>
<dbReference type="AlphaFoldDB" id="A0A267FZU8"/>
<comment type="catalytic activity">
    <reaction evidence="3">
        <text>an N-acyl-L-alpha-aminoacyl-tRNA + H2O = an N-acyl-L-amino acid + a tRNA + H(+)</text>
        <dbReference type="Rhea" id="RHEA:54448"/>
        <dbReference type="Rhea" id="RHEA-COMP:10123"/>
        <dbReference type="Rhea" id="RHEA-COMP:13883"/>
        <dbReference type="ChEBI" id="CHEBI:15377"/>
        <dbReference type="ChEBI" id="CHEBI:15378"/>
        <dbReference type="ChEBI" id="CHEBI:59874"/>
        <dbReference type="ChEBI" id="CHEBI:78442"/>
        <dbReference type="ChEBI" id="CHEBI:138191"/>
        <dbReference type="EC" id="3.1.1.29"/>
    </reaction>
</comment>
<dbReference type="Gene3D" id="3.40.1490.10">
    <property type="entry name" value="Bit1"/>
    <property type="match status" value="1"/>
</dbReference>
<dbReference type="EMBL" id="NIVC01000684">
    <property type="protein sequence ID" value="PAA78492.1"/>
    <property type="molecule type" value="Genomic_DNA"/>
</dbReference>
<accession>A0A267FZU8</accession>